<evidence type="ECO:0000313" key="14">
    <source>
        <dbReference type="EMBL" id="WBA08394.1"/>
    </source>
</evidence>
<dbReference type="Gene3D" id="3.10.20.310">
    <property type="entry name" value="membrane protein fhac"/>
    <property type="match status" value="3"/>
</dbReference>
<feature type="domain" description="TamA POTRA" evidence="13">
    <location>
        <begin position="25"/>
        <end position="94"/>
    </location>
</feature>
<accession>A0AA47KK76</accession>
<evidence type="ECO:0000256" key="9">
    <source>
        <dbReference type="ARBA" id="ARBA00033063"/>
    </source>
</evidence>
<dbReference type="AlphaFoldDB" id="A0AA47KK76"/>
<evidence type="ECO:0000256" key="1">
    <source>
        <dbReference type="ARBA" id="ARBA00004442"/>
    </source>
</evidence>
<proteinExistence type="inferred from homology"/>
<dbReference type="Gene3D" id="2.40.160.50">
    <property type="entry name" value="membrane protein fhac: a member of the omp85/tpsb transporter family"/>
    <property type="match status" value="1"/>
</dbReference>
<reference evidence="14" key="1">
    <citation type="submission" date="2022-09" db="EMBL/GenBank/DDBJ databases">
        <authorList>
            <person name="Li Z.-J."/>
        </authorList>
    </citation>
    <scope>NUCLEOTIDE SEQUENCE</scope>
    <source>
        <strain evidence="14">TGB11</strain>
    </source>
</reference>
<protein>
    <recommendedName>
        <fullName evidence="3">Translocation and assembly module subunit TamA</fullName>
    </recommendedName>
    <alternativeName>
        <fullName evidence="9">Autotransporter assembly factor TamA</fullName>
    </alternativeName>
</protein>
<dbReference type="InterPro" id="IPR000184">
    <property type="entry name" value="Bac_surfAg_D15"/>
</dbReference>
<evidence type="ECO:0000256" key="8">
    <source>
        <dbReference type="ARBA" id="ARBA00023237"/>
    </source>
</evidence>
<comment type="subunit">
    <text evidence="10">Interacts with TamB to form the translocation and assembly module (TAM).</text>
</comment>
<dbReference type="FunFam" id="3.10.20.310:FF:000008">
    <property type="entry name" value="Outer membrane protein, OMP85 family"/>
    <property type="match status" value="1"/>
</dbReference>
<feature type="chain" id="PRO_5041208186" description="Translocation and assembly module subunit TamA" evidence="11">
    <location>
        <begin position="23"/>
        <end position="567"/>
    </location>
</feature>
<evidence type="ECO:0000256" key="5">
    <source>
        <dbReference type="ARBA" id="ARBA00022692"/>
    </source>
</evidence>
<dbReference type="InterPro" id="IPR039910">
    <property type="entry name" value="D15-like"/>
</dbReference>
<dbReference type="InterPro" id="IPR035243">
    <property type="entry name" value="TamA_POTRA_Dom_1"/>
</dbReference>
<dbReference type="Pfam" id="PF01103">
    <property type="entry name" value="Omp85"/>
    <property type="match status" value="1"/>
</dbReference>
<keyword evidence="4" id="KW-1134">Transmembrane beta strand</keyword>
<evidence type="ECO:0000259" key="13">
    <source>
        <dbReference type="Pfam" id="PF17243"/>
    </source>
</evidence>
<dbReference type="GO" id="GO:0097347">
    <property type="term" value="C:TAM protein secretion complex"/>
    <property type="evidence" value="ECO:0007669"/>
    <property type="project" value="TreeGrafter"/>
</dbReference>
<keyword evidence="5" id="KW-0812">Transmembrane</keyword>
<dbReference type="Pfam" id="PF17243">
    <property type="entry name" value="POTRA_TamA_1"/>
    <property type="match status" value="1"/>
</dbReference>
<keyword evidence="8" id="KW-0998">Cell outer membrane</keyword>
<dbReference type="EMBL" id="CP114588">
    <property type="protein sequence ID" value="WBA08394.1"/>
    <property type="molecule type" value="Genomic_DNA"/>
</dbReference>
<sequence length="567" mass="63741">MNIRLFPLFAIAVSFMSSIARADVDIDIEGLDGIAQDNVETYLAAIAPEERDGSYRFIARVEKDVRKALQAVGFYQPIITTQMDGDDTLNVKVDRGEPVRLAQVDVVFSGEANMDDDFHALIAKGPQPGARLNHSDYETLKSQIQSLAVKKGYFDGRFTQTRLEVAPDRQQAFIRLHFASGKRYHFGAIRYQGAQIQLQRLDTLRDFSPGEPYRVSVLGEFNQALANTGWFSSALVQADMEEADDNEVPIQVTLTPEARNKFETGIGYSTDTGPRFKFNWRKPWYNSRGHSITTSLAISEPEQTLTSTYKVPLEDVSREYYQVQLGLQNTDQRDTSSLEVSTSVSRHWLYDTGWQRSVSLRWLYEDYTQGQDEDSVSVVLPGINFTRTRARGGLMPHWGDKQSITLEAADPVWLSDISLVRLQGRSAWIRSLNKNHRGLLRVDGGALISEEFSEAPPSLRFFAGGDNSIRGYGYETVSPVDDSGQLSGARYMLTGTLEYQYRLGGNWWWALFTDGGDAWTSHLSWKRAAGTGIRWSSPVGPIRLDVAHGFDNDDDDFRVHLTLGPEL</sequence>
<comment type="similarity">
    <text evidence="2">Belongs to the TamA family.</text>
</comment>
<evidence type="ECO:0000256" key="7">
    <source>
        <dbReference type="ARBA" id="ARBA00023136"/>
    </source>
</evidence>
<dbReference type="PANTHER" id="PTHR12815">
    <property type="entry name" value="SORTING AND ASSEMBLY MACHINERY SAMM50 PROTEIN FAMILY MEMBER"/>
    <property type="match status" value="1"/>
</dbReference>
<dbReference type="RefSeq" id="WP_269578862.1">
    <property type="nucleotide sequence ID" value="NZ_CP114588.1"/>
</dbReference>
<feature type="signal peptide" evidence="11">
    <location>
        <begin position="1"/>
        <end position="22"/>
    </location>
</feature>
<gene>
    <name evidence="14" type="ORF">N8M53_11360</name>
</gene>
<dbReference type="Proteomes" id="UP001164748">
    <property type="component" value="Chromosome"/>
</dbReference>
<dbReference type="PANTHER" id="PTHR12815:SF47">
    <property type="entry name" value="TRANSLOCATION AND ASSEMBLY MODULE SUBUNIT TAMA"/>
    <property type="match status" value="1"/>
</dbReference>
<keyword evidence="7" id="KW-0472">Membrane</keyword>
<evidence type="ECO:0000256" key="2">
    <source>
        <dbReference type="ARBA" id="ARBA00010248"/>
    </source>
</evidence>
<comment type="subcellular location">
    <subcellularLocation>
        <location evidence="1">Cell outer membrane</location>
    </subcellularLocation>
</comment>
<name>A0AA47KK76_9GAMM</name>
<evidence type="ECO:0000256" key="11">
    <source>
        <dbReference type="SAM" id="SignalP"/>
    </source>
</evidence>
<organism evidence="14 15">
    <name type="scientific">Salinivibrio kushneri</name>
    <dbReference type="NCBI Taxonomy" id="1908198"/>
    <lineage>
        <taxon>Bacteria</taxon>
        <taxon>Pseudomonadati</taxon>
        <taxon>Pseudomonadota</taxon>
        <taxon>Gammaproteobacteria</taxon>
        <taxon>Vibrionales</taxon>
        <taxon>Vibrionaceae</taxon>
        <taxon>Salinivibrio</taxon>
    </lineage>
</organism>
<evidence type="ECO:0000256" key="10">
    <source>
        <dbReference type="ARBA" id="ARBA00093548"/>
    </source>
</evidence>
<evidence type="ECO:0000256" key="4">
    <source>
        <dbReference type="ARBA" id="ARBA00022452"/>
    </source>
</evidence>
<evidence type="ECO:0000259" key="12">
    <source>
        <dbReference type="Pfam" id="PF01103"/>
    </source>
</evidence>
<dbReference type="GO" id="GO:0009279">
    <property type="term" value="C:cell outer membrane"/>
    <property type="evidence" value="ECO:0007669"/>
    <property type="project" value="UniProtKB-SubCell"/>
</dbReference>
<evidence type="ECO:0000256" key="6">
    <source>
        <dbReference type="ARBA" id="ARBA00022729"/>
    </source>
</evidence>
<dbReference type="GO" id="GO:0009306">
    <property type="term" value="P:protein secretion"/>
    <property type="evidence" value="ECO:0007669"/>
    <property type="project" value="TreeGrafter"/>
</dbReference>
<keyword evidence="6 11" id="KW-0732">Signal</keyword>
<evidence type="ECO:0000256" key="3">
    <source>
        <dbReference type="ARBA" id="ARBA00015419"/>
    </source>
</evidence>
<feature type="domain" description="Bacterial surface antigen (D15)" evidence="12">
    <location>
        <begin position="261"/>
        <end position="564"/>
    </location>
</feature>
<evidence type="ECO:0000313" key="15">
    <source>
        <dbReference type="Proteomes" id="UP001164748"/>
    </source>
</evidence>